<dbReference type="GO" id="GO:0003910">
    <property type="term" value="F:DNA ligase (ATP) activity"/>
    <property type="evidence" value="ECO:0007669"/>
    <property type="project" value="UniProtKB-EC"/>
</dbReference>
<dbReference type="PANTHER" id="PTHR47810:SF1">
    <property type="entry name" value="DNA LIGASE B"/>
    <property type="match status" value="1"/>
</dbReference>
<dbReference type="Gene3D" id="2.40.50.140">
    <property type="entry name" value="Nucleic acid-binding proteins"/>
    <property type="match status" value="1"/>
</dbReference>
<dbReference type="InterPro" id="IPR029319">
    <property type="entry name" value="DNA_ligase_OB"/>
</dbReference>
<dbReference type="Pfam" id="PF14743">
    <property type="entry name" value="DNA_ligase_OB_2"/>
    <property type="match status" value="1"/>
</dbReference>
<reference evidence="8" key="2">
    <citation type="submission" date="2023-01" db="EMBL/GenBank/DDBJ databases">
        <title>Draft genome sequence of Litoribrevibacter albus strain NBRC 110071.</title>
        <authorList>
            <person name="Sun Q."/>
            <person name="Mori K."/>
        </authorList>
    </citation>
    <scope>NUCLEOTIDE SEQUENCE</scope>
    <source>
        <strain evidence="8">NBRC 110071</strain>
    </source>
</reference>
<keyword evidence="3" id="KW-0235">DNA replication</keyword>
<evidence type="ECO:0000256" key="2">
    <source>
        <dbReference type="ARBA" id="ARBA00022598"/>
    </source>
</evidence>
<dbReference type="EMBL" id="BSNM01000016">
    <property type="protein sequence ID" value="GLQ32568.1"/>
    <property type="molecule type" value="Genomic_DNA"/>
</dbReference>
<dbReference type="PANTHER" id="PTHR47810">
    <property type="entry name" value="DNA LIGASE"/>
    <property type="match status" value="1"/>
</dbReference>
<dbReference type="GO" id="GO:0006281">
    <property type="term" value="P:DNA repair"/>
    <property type="evidence" value="ECO:0007669"/>
    <property type="project" value="UniProtKB-KW"/>
</dbReference>
<dbReference type="PROSITE" id="PS50160">
    <property type="entry name" value="DNA_LIGASE_A3"/>
    <property type="match status" value="1"/>
</dbReference>
<organism evidence="8 9">
    <name type="scientific">Litoribrevibacter albus</name>
    <dbReference type="NCBI Taxonomy" id="1473156"/>
    <lineage>
        <taxon>Bacteria</taxon>
        <taxon>Pseudomonadati</taxon>
        <taxon>Pseudomonadota</taxon>
        <taxon>Gammaproteobacteria</taxon>
        <taxon>Oceanospirillales</taxon>
        <taxon>Oceanospirillaceae</taxon>
        <taxon>Litoribrevibacter</taxon>
    </lineage>
</organism>
<dbReference type="NCBIfam" id="NF006592">
    <property type="entry name" value="PRK09125.1"/>
    <property type="match status" value="1"/>
</dbReference>
<keyword evidence="4" id="KW-0227">DNA damage</keyword>
<dbReference type="InterPro" id="IPR012340">
    <property type="entry name" value="NA-bd_OB-fold"/>
</dbReference>
<dbReference type="Pfam" id="PF01068">
    <property type="entry name" value="DNA_ligase_A_M"/>
    <property type="match status" value="1"/>
</dbReference>
<evidence type="ECO:0000256" key="6">
    <source>
        <dbReference type="ARBA" id="ARBA00034003"/>
    </source>
</evidence>
<name>A0AA37SDT0_9GAMM</name>
<gene>
    <name evidence="8" type="ORF">GCM10007876_30470</name>
</gene>
<evidence type="ECO:0000313" key="9">
    <source>
        <dbReference type="Proteomes" id="UP001161389"/>
    </source>
</evidence>
<dbReference type="GO" id="GO:0006260">
    <property type="term" value="P:DNA replication"/>
    <property type="evidence" value="ECO:0007669"/>
    <property type="project" value="UniProtKB-KW"/>
</dbReference>
<keyword evidence="2 8" id="KW-0436">Ligase</keyword>
<evidence type="ECO:0000256" key="4">
    <source>
        <dbReference type="ARBA" id="ARBA00022763"/>
    </source>
</evidence>
<dbReference type="Proteomes" id="UP001161389">
    <property type="component" value="Unassembled WGS sequence"/>
</dbReference>
<evidence type="ECO:0000256" key="1">
    <source>
        <dbReference type="ARBA" id="ARBA00001968"/>
    </source>
</evidence>
<dbReference type="Gene3D" id="3.30.470.30">
    <property type="entry name" value="DNA ligase/mRNA capping enzyme"/>
    <property type="match status" value="1"/>
</dbReference>
<evidence type="ECO:0000256" key="5">
    <source>
        <dbReference type="ARBA" id="ARBA00023204"/>
    </source>
</evidence>
<dbReference type="CDD" id="cd07896">
    <property type="entry name" value="Adenylation_kDNA_ligase_like"/>
    <property type="match status" value="1"/>
</dbReference>
<proteinExistence type="predicted"/>
<evidence type="ECO:0000259" key="7">
    <source>
        <dbReference type="PROSITE" id="PS50160"/>
    </source>
</evidence>
<dbReference type="SUPFAM" id="SSF50249">
    <property type="entry name" value="Nucleic acid-binding proteins"/>
    <property type="match status" value="1"/>
</dbReference>
<dbReference type="InterPro" id="IPR012310">
    <property type="entry name" value="DNA_ligase_ATP-dep_cent"/>
</dbReference>
<comment type="caution">
    <text evidence="8">The sequence shown here is derived from an EMBL/GenBank/DDBJ whole genome shotgun (WGS) entry which is preliminary data.</text>
</comment>
<comment type="cofactor">
    <cofactor evidence="1">
        <name>a divalent metal cation</name>
        <dbReference type="ChEBI" id="CHEBI:60240"/>
    </cofactor>
</comment>
<sequence>MYYLSILLLITVCLWPVISYAHTSPPLALSKFYQATEDLTHYWVSEKYDGVRAYWDGNKLLTRSGKIIHAPTEWLSQLPDIALDGELWIAHQQFDHVSGLIRQKHPDSSAWQAIQFMVFDLPKYPGTFSERYHQLEALVAASQAPNLRLVKQTSISSHQALDALLSEVTRKGAEGLMLRRIDTLYASGRTNDLLKVKPYMDDEAVVIDHQQGQGKYTNQLGALIVMDKNGREFKIGTGFSDDQRANPPEVGDTISYQYHGRTSTGLPRFASFLRVRSDE</sequence>
<dbReference type="SUPFAM" id="SSF56091">
    <property type="entry name" value="DNA ligase/mRNA capping enzyme, catalytic domain"/>
    <property type="match status" value="1"/>
</dbReference>
<dbReference type="Gene3D" id="3.30.1490.70">
    <property type="match status" value="1"/>
</dbReference>
<dbReference type="AlphaFoldDB" id="A0AA37SDT0"/>
<dbReference type="InterPro" id="IPR050326">
    <property type="entry name" value="NAD_dep_DNA_ligaseB"/>
</dbReference>
<dbReference type="RefSeq" id="WP_284382599.1">
    <property type="nucleotide sequence ID" value="NZ_BSNM01000016.1"/>
</dbReference>
<keyword evidence="9" id="KW-1185">Reference proteome</keyword>
<evidence type="ECO:0000313" key="8">
    <source>
        <dbReference type="EMBL" id="GLQ32568.1"/>
    </source>
</evidence>
<dbReference type="GO" id="GO:0005524">
    <property type="term" value="F:ATP binding"/>
    <property type="evidence" value="ECO:0007669"/>
    <property type="project" value="InterPro"/>
</dbReference>
<dbReference type="CDD" id="cd08041">
    <property type="entry name" value="OBF_kDNA_ligase_like"/>
    <property type="match status" value="1"/>
</dbReference>
<evidence type="ECO:0000256" key="3">
    <source>
        <dbReference type="ARBA" id="ARBA00022705"/>
    </source>
</evidence>
<protein>
    <submittedName>
        <fullName evidence="8">ATP-dependent DNA ligase</fullName>
    </submittedName>
</protein>
<reference evidence="8" key="1">
    <citation type="journal article" date="2014" name="Int. J. Syst. Evol. Microbiol.">
        <title>Complete genome sequence of Corynebacterium casei LMG S-19264T (=DSM 44701T), isolated from a smear-ripened cheese.</title>
        <authorList>
            <consortium name="US DOE Joint Genome Institute (JGI-PGF)"/>
            <person name="Walter F."/>
            <person name="Albersmeier A."/>
            <person name="Kalinowski J."/>
            <person name="Ruckert C."/>
        </authorList>
    </citation>
    <scope>NUCLEOTIDE SEQUENCE</scope>
    <source>
        <strain evidence="8">NBRC 110071</strain>
    </source>
</reference>
<dbReference type="GO" id="GO:0006310">
    <property type="term" value="P:DNA recombination"/>
    <property type="evidence" value="ECO:0007669"/>
    <property type="project" value="InterPro"/>
</dbReference>
<feature type="domain" description="ATP-dependent DNA ligase family profile" evidence="7">
    <location>
        <begin position="127"/>
        <end position="208"/>
    </location>
</feature>
<accession>A0AA37SDT0</accession>
<comment type="catalytic activity">
    <reaction evidence="6">
        <text>ATP + (deoxyribonucleotide)n-3'-hydroxyl + 5'-phospho-(deoxyribonucleotide)m = (deoxyribonucleotide)n+m + AMP + diphosphate.</text>
        <dbReference type="EC" id="6.5.1.1"/>
    </reaction>
</comment>
<keyword evidence="5" id="KW-0234">DNA repair</keyword>